<keyword evidence="6" id="KW-1003">Cell membrane</keyword>
<protein>
    <recommendedName>
        <fullName evidence="6">Transport permease protein</fullName>
    </recommendedName>
</protein>
<proteinExistence type="inferred from homology"/>
<comment type="similarity">
    <text evidence="6">Belongs to the ABC-2 integral membrane protein family.</text>
</comment>
<dbReference type="Proteomes" id="UP000533598">
    <property type="component" value="Unassembled WGS sequence"/>
</dbReference>
<dbReference type="GO" id="GO:0046677">
    <property type="term" value="P:response to antibiotic"/>
    <property type="evidence" value="ECO:0007669"/>
    <property type="project" value="UniProtKB-KW"/>
</dbReference>
<dbReference type="GO" id="GO:0043190">
    <property type="term" value="C:ATP-binding cassette (ABC) transporter complex"/>
    <property type="evidence" value="ECO:0007669"/>
    <property type="project" value="InterPro"/>
</dbReference>
<dbReference type="AlphaFoldDB" id="A0A7W7CBY8"/>
<feature type="transmembrane region" description="Helical" evidence="6">
    <location>
        <begin position="230"/>
        <end position="252"/>
    </location>
</feature>
<feature type="domain" description="ABC transmembrane type-2" evidence="7">
    <location>
        <begin position="27"/>
        <end position="255"/>
    </location>
</feature>
<dbReference type="GO" id="GO:0140359">
    <property type="term" value="F:ABC-type transporter activity"/>
    <property type="evidence" value="ECO:0007669"/>
    <property type="project" value="InterPro"/>
</dbReference>
<feature type="transmembrane region" description="Helical" evidence="6">
    <location>
        <begin position="105"/>
        <end position="131"/>
    </location>
</feature>
<evidence type="ECO:0000256" key="6">
    <source>
        <dbReference type="RuleBase" id="RU361157"/>
    </source>
</evidence>
<dbReference type="PANTHER" id="PTHR43229">
    <property type="entry name" value="NODULATION PROTEIN J"/>
    <property type="match status" value="1"/>
</dbReference>
<evidence type="ECO:0000256" key="5">
    <source>
        <dbReference type="ARBA" id="ARBA00023251"/>
    </source>
</evidence>
<comment type="caution">
    <text evidence="8">The sequence shown here is derived from an EMBL/GenBank/DDBJ whole genome shotgun (WGS) entry which is preliminary data.</text>
</comment>
<keyword evidence="3 6" id="KW-1133">Transmembrane helix</keyword>
<gene>
    <name evidence="8" type="ORF">HNR67_004488</name>
</gene>
<dbReference type="InterPro" id="IPR000412">
    <property type="entry name" value="ABC_2_transport"/>
</dbReference>
<dbReference type="InterPro" id="IPR013525">
    <property type="entry name" value="ABC2_TM"/>
</dbReference>
<evidence type="ECO:0000256" key="3">
    <source>
        <dbReference type="ARBA" id="ARBA00022989"/>
    </source>
</evidence>
<keyword evidence="2 6" id="KW-0812">Transmembrane</keyword>
<comment type="subcellular location">
    <subcellularLocation>
        <location evidence="6">Cell membrane</location>
        <topology evidence="6">Multi-pass membrane protein</topology>
    </subcellularLocation>
    <subcellularLocation>
        <location evidence="1">Membrane</location>
        <topology evidence="1">Multi-pass membrane protein</topology>
    </subcellularLocation>
</comment>
<evidence type="ECO:0000259" key="7">
    <source>
        <dbReference type="PROSITE" id="PS51012"/>
    </source>
</evidence>
<keyword evidence="9" id="KW-1185">Reference proteome</keyword>
<feature type="transmembrane region" description="Helical" evidence="6">
    <location>
        <begin position="63"/>
        <end position="84"/>
    </location>
</feature>
<evidence type="ECO:0000256" key="2">
    <source>
        <dbReference type="ARBA" id="ARBA00022692"/>
    </source>
</evidence>
<name>A0A7W7CBY8_9PSEU</name>
<evidence type="ECO:0000256" key="4">
    <source>
        <dbReference type="ARBA" id="ARBA00023136"/>
    </source>
</evidence>
<dbReference type="PROSITE" id="PS51012">
    <property type="entry name" value="ABC_TM2"/>
    <property type="match status" value="1"/>
</dbReference>
<keyword evidence="5" id="KW-0046">Antibiotic resistance</keyword>
<feature type="transmembrane region" description="Helical" evidence="6">
    <location>
        <begin position="143"/>
        <end position="166"/>
    </location>
</feature>
<dbReference type="PANTHER" id="PTHR43229:SF2">
    <property type="entry name" value="NODULATION PROTEIN J"/>
    <property type="match status" value="1"/>
</dbReference>
<feature type="transmembrane region" description="Helical" evidence="6">
    <location>
        <begin position="173"/>
        <end position="192"/>
    </location>
</feature>
<dbReference type="PIRSF" id="PIRSF006648">
    <property type="entry name" value="DrrB"/>
    <property type="match status" value="1"/>
</dbReference>
<dbReference type="InterPro" id="IPR051784">
    <property type="entry name" value="Nod_factor_ABC_transporter"/>
</dbReference>
<dbReference type="Pfam" id="PF01061">
    <property type="entry name" value="ABC2_membrane"/>
    <property type="match status" value="1"/>
</dbReference>
<accession>A0A7W7CBY8</accession>
<feature type="transmembrane region" description="Helical" evidence="6">
    <location>
        <begin position="30"/>
        <end position="51"/>
    </location>
</feature>
<dbReference type="RefSeq" id="WP_185004208.1">
    <property type="nucleotide sequence ID" value="NZ_BAAAUI010000028.1"/>
</dbReference>
<evidence type="ECO:0000256" key="1">
    <source>
        <dbReference type="ARBA" id="ARBA00004141"/>
    </source>
</evidence>
<evidence type="ECO:0000313" key="8">
    <source>
        <dbReference type="EMBL" id="MBB4678370.1"/>
    </source>
</evidence>
<keyword evidence="6" id="KW-0813">Transport</keyword>
<dbReference type="EMBL" id="JACHMH010000001">
    <property type="protein sequence ID" value="MBB4678370.1"/>
    <property type="molecule type" value="Genomic_DNA"/>
</dbReference>
<dbReference type="InterPro" id="IPR047817">
    <property type="entry name" value="ABC2_TM_bact-type"/>
</dbReference>
<evidence type="ECO:0000313" key="9">
    <source>
        <dbReference type="Proteomes" id="UP000533598"/>
    </source>
</evidence>
<organism evidence="8 9">
    <name type="scientific">Crossiella cryophila</name>
    <dbReference type="NCBI Taxonomy" id="43355"/>
    <lineage>
        <taxon>Bacteria</taxon>
        <taxon>Bacillati</taxon>
        <taxon>Actinomycetota</taxon>
        <taxon>Actinomycetes</taxon>
        <taxon>Pseudonocardiales</taxon>
        <taxon>Pseudonocardiaceae</taxon>
        <taxon>Crossiella</taxon>
    </lineage>
</organism>
<keyword evidence="4 6" id="KW-0472">Membrane</keyword>
<sequence length="269" mass="27746">MSQRANTLRAARLRAVVELKLQLRGRRERAGHAFVPVMMAVLLLMLGQDVIPGTPARYAELLLAGGLALSVVSTSLLGLMQWLATDREDGALLRLRGVPGGVQSYLLGKLAVIGVLTIAYVIALLVIGTVVSGTGLPAGPAGWATLAWVLLLGVLAMSGLGAIGGALAPDPRLVAVVGLFLLGLIPLSGFFFPVDSLPGPLRIVGAVFPLSWLAEGIRLAFTPGPAPGRLVVVGLVLGAWTVLGAVCAPPLLRRMTRLRSGSAPAKASA</sequence>
<reference evidence="8 9" key="1">
    <citation type="submission" date="2020-08" db="EMBL/GenBank/DDBJ databases">
        <title>Sequencing the genomes of 1000 actinobacteria strains.</title>
        <authorList>
            <person name="Klenk H.-P."/>
        </authorList>
    </citation>
    <scope>NUCLEOTIDE SEQUENCE [LARGE SCALE GENOMIC DNA]</scope>
    <source>
        <strain evidence="8 9">DSM 44230</strain>
    </source>
</reference>